<accession>A0A3N4HBD8</accession>
<dbReference type="EMBL" id="ML120088">
    <property type="protein sequence ID" value="RPA70756.1"/>
    <property type="molecule type" value="Genomic_DNA"/>
</dbReference>
<dbReference type="Pfam" id="PF20149">
    <property type="entry name" value="DUF6532"/>
    <property type="match status" value="1"/>
</dbReference>
<feature type="compositionally biased region" description="Polar residues" evidence="1">
    <location>
        <begin position="82"/>
        <end position="98"/>
    </location>
</feature>
<feature type="region of interest" description="Disordered" evidence="1">
    <location>
        <begin position="1"/>
        <end position="31"/>
    </location>
</feature>
<feature type="region of interest" description="Disordered" evidence="1">
    <location>
        <begin position="459"/>
        <end position="562"/>
    </location>
</feature>
<feature type="compositionally biased region" description="Polar residues" evidence="1">
    <location>
        <begin position="108"/>
        <end position="120"/>
    </location>
</feature>
<dbReference type="InterPro" id="IPR045341">
    <property type="entry name" value="DUF6532"/>
</dbReference>
<gene>
    <name evidence="3" type="ORF">BJ508DRAFT_336832</name>
</gene>
<feature type="compositionally biased region" description="Polar residues" evidence="1">
    <location>
        <begin position="148"/>
        <end position="168"/>
    </location>
</feature>
<name>A0A3N4HBD8_ASCIM</name>
<dbReference type="Proteomes" id="UP000275078">
    <property type="component" value="Unassembled WGS sequence"/>
</dbReference>
<protein>
    <recommendedName>
        <fullName evidence="2">DUF6532 domain-containing protein</fullName>
    </recommendedName>
</protein>
<evidence type="ECO:0000313" key="3">
    <source>
        <dbReference type="EMBL" id="RPA70756.1"/>
    </source>
</evidence>
<organism evidence="3 4">
    <name type="scientific">Ascobolus immersus RN42</name>
    <dbReference type="NCBI Taxonomy" id="1160509"/>
    <lineage>
        <taxon>Eukaryota</taxon>
        <taxon>Fungi</taxon>
        <taxon>Dikarya</taxon>
        <taxon>Ascomycota</taxon>
        <taxon>Pezizomycotina</taxon>
        <taxon>Pezizomycetes</taxon>
        <taxon>Pezizales</taxon>
        <taxon>Ascobolaceae</taxon>
        <taxon>Ascobolus</taxon>
    </lineage>
</organism>
<feature type="region of interest" description="Disordered" evidence="1">
    <location>
        <begin position="82"/>
        <end position="120"/>
    </location>
</feature>
<feature type="compositionally biased region" description="Polar residues" evidence="1">
    <location>
        <begin position="467"/>
        <end position="486"/>
    </location>
</feature>
<feature type="region of interest" description="Disordered" evidence="1">
    <location>
        <begin position="144"/>
        <end position="177"/>
    </location>
</feature>
<proteinExistence type="predicted"/>
<feature type="compositionally biased region" description="Polar residues" evidence="1">
    <location>
        <begin position="504"/>
        <end position="528"/>
    </location>
</feature>
<evidence type="ECO:0000313" key="4">
    <source>
        <dbReference type="Proteomes" id="UP000275078"/>
    </source>
</evidence>
<sequence>MSQDTTHSVASTAGSTLTYAEPESRSLSLDDHSFQFDEESFLGSQLPECPESPGYHSSAAGLIPRYIMDENDELVRQRMRLTSESSQLPTTAGQQHPLRTSGGIYQQGPPSVQRSLSLPSGNNGAILNPLNGFLKAFTRPTAFGKTLANPTDKQPTDNQPTDNQPTGKQRTDKQSRKARLKLLKESAASCKQKDLSEDQTDVFNSLKRFVVQELVSRDAYQTNAELSAAMFKRWELEVHGLGLMLEECPFEPIPKNAMYKMFGRVRSGAISDTCKSIHLYYDIPTTNGKPCIASVERLLKNHTYLAADPSSDAIEGQLRYFHRGGAEVIANHIIGTHGVTIEDIRAWLSVELICFAFTVVHFALQKMKAGAKRLMVEEHIAIPVYKGHKATFLALYSTTIMRETTLDAFYQTVMHCLSKQSAYQVEIHKADCMDLEKWLAAQQAYLAKLSSTEKATDIDGRGATADYSESPQDSTTQPSVTLTSSEAEIHENRSGNLASDVLESPTTTGISSPKNSNMNVGNIPSTPSRRLLVTERFSPYKSPIKSNGSLVKSKLSGSRLPF</sequence>
<evidence type="ECO:0000256" key="1">
    <source>
        <dbReference type="SAM" id="MobiDB-lite"/>
    </source>
</evidence>
<keyword evidence="4" id="KW-1185">Reference proteome</keyword>
<evidence type="ECO:0000259" key="2">
    <source>
        <dbReference type="Pfam" id="PF20149"/>
    </source>
</evidence>
<feature type="compositionally biased region" description="Basic and acidic residues" evidence="1">
    <location>
        <begin position="22"/>
        <end position="31"/>
    </location>
</feature>
<feature type="compositionally biased region" description="Polar residues" evidence="1">
    <location>
        <begin position="1"/>
        <end position="18"/>
    </location>
</feature>
<reference evidence="3 4" key="1">
    <citation type="journal article" date="2018" name="Nat. Ecol. Evol.">
        <title>Pezizomycetes genomes reveal the molecular basis of ectomycorrhizal truffle lifestyle.</title>
        <authorList>
            <person name="Murat C."/>
            <person name="Payen T."/>
            <person name="Noel B."/>
            <person name="Kuo A."/>
            <person name="Morin E."/>
            <person name="Chen J."/>
            <person name="Kohler A."/>
            <person name="Krizsan K."/>
            <person name="Balestrini R."/>
            <person name="Da Silva C."/>
            <person name="Montanini B."/>
            <person name="Hainaut M."/>
            <person name="Levati E."/>
            <person name="Barry K.W."/>
            <person name="Belfiori B."/>
            <person name="Cichocki N."/>
            <person name="Clum A."/>
            <person name="Dockter R.B."/>
            <person name="Fauchery L."/>
            <person name="Guy J."/>
            <person name="Iotti M."/>
            <person name="Le Tacon F."/>
            <person name="Lindquist E.A."/>
            <person name="Lipzen A."/>
            <person name="Malagnac F."/>
            <person name="Mello A."/>
            <person name="Molinier V."/>
            <person name="Miyauchi S."/>
            <person name="Poulain J."/>
            <person name="Riccioni C."/>
            <person name="Rubini A."/>
            <person name="Sitrit Y."/>
            <person name="Splivallo R."/>
            <person name="Traeger S."/>
            <person name="Wang M."/>
            <person name="Zifcakova L."/>
            <person name="Wipf D."/>
            <person name="Zambonelli A."/>
            <person name="Paolocci F."/>
            <person name="Nowrousian M."/>
            <person name="Ottonello S."/>
            <person name="Baldrian P."/>
            <person name="Spatafora J.W."/>
            <person name="Henrissat B."/>
            <person name="Nagy L.G."/>
            <person name="Aury J.M."/>
            <person name="Wincker P."/>
            <person name="Grigoriev I.V."/>
            <person name="Bonfante P."/>
            <person name="Martin F.M."/>
        </authorList>
    </citation>
    <scope>NUCLEOTIDE SEQUENCE [LARGE SCALE GENOMIC DNA]</scope>
    <source>
        <strain evidence="3 4">RN42</strain>
    </source>
</reference>
<feature type="domain" description="DUF6532" evidence="2">
    <location>
        <begin position="213"/>
        <end position="391"/>
    </location>
</feature>
<dbReference type="AlphaFoldDB" id="A0A3N4HBD8"/>